<dbReference type="PANTHER" id="PTHR43133:SF57">
    <property type="entry name" value="RNA POLYMERASE SIGMA-70 FACTOR"/>
    <property type="match status" value="1"/>
</dbReference>
<feature type="domain" description="RNA polymerase sigma-70 region 4" evidence="7">
    <location>
        <begin position="133"/>
        <end position="179"/>
    </location>
</feature>
<accession>A0A221VX43</accession>
<evidence type="ECO:0000259" key="7">
    <source>
        <dbReference type="Pfam" id="PF04545"/>
    </source>
</evidence>
<evidence type="ECO:0000256" key="3">
    <source>
        <dbReference type="ARBA" id="ARBA00023082"/>
    </source>
</evidence>
<dbReference type="PANTHER" id="PTHR43133">
    <property type="entry name" value="RNA POLYMERASE ECF-TYPE SIGMA FACTO"/>
    <property type="match status" value="1"/>
</dbReference>
<keyword evidence="5" id="KW-0804">Transcription</keyword>
<evidence type="ECO:0000256" key="4">
    <source>
        <dbReference type="ARBA" id="ARBA00023125"/>
    </source>
</evidence>
<evidence type="ECO:0000313" key="8">
    <source>
        <dbReference type="EMBL" id="ASO18112.1"/>
    </source>
</evidence>
<dbReference type="InterPro" id="IPR007630">
    <property type="entry name" value="RNA_pol_sigma70_r4"/>
</dbReference>
<evidence type="ECO:0000256" key="1">
    <source>
        <dbReference type="ARBA" id="ARBA00010641"/>
    </source>
</evidence>
<keyword evidence="4" id="KW-0238">DNA-binding</keyword>
<dbReference type="KEGG" id="ahg:AHOG_02240"/>
<keyword evidence="9" id="KW-1185">Reference proteome</keyword>
<dbReference type="Pfam" id="PF04545">
    <property type="entry name" value="Sigma70_r4"/>
    <property type="match status" value="1"/>
</dbReference>
<dbReference type="InterPro" id="IPR013324">
    <property type="entry name" value="RNA_pol_sigma_r3/r4-like"/>
</dbReference>
<dbReference type="InterPro" id="IPR039425">
    <property type="entry name" value="RNA_pol_sigma-70-like"/>
</dbReference>
<organism evidence="8 9">
    <name type="scientific">Actinoalloteichus hoggarensis</name>
    <dbReference type="NCBI Taxonomy" id="1470176"/>
    <lineage>
        <taxon>Bacteria</taxon>
        <taxon>Bacillati</taxon>
        <taxon>Actinomycetota</taxon>
        <taxon>Actinomycetes</taxon>
        <taxon>Pseudonocardiales</taxon>
        <taxon>Pseudonocardiaceae</taxon>
        <taxon>Actinoalloteichus</taxon>
    </lineage>
</organism>
<dbReference type="NCBIfam" id="TIGR02937">
    <property type="entry name" value="sigma70-ECF"/>
    <property type="match status" value="1"/>
</dbReference>
<dbReference type="RefSeq" id="WP_093939877.1">
    <property type="nucleotide sequence ID" value="NZ_CP022521.1"/>
</dbReference>
<dbReference type="AlphaFoldDB" id="A0A221VX43"/>
<evidence type="ECO:0000256" key="2">
    <source>
        <dbReference type="ARBA" id="ARBA00023015"/>
    </source>
</evidence>
<dbReference type="OrthoDB" id="261230at2"/>
<sequence length="188" mass="21226">MPKPETDAWELVRAAQAGDPQAFDSIYRRYSGLVHRYTLHRLGDPGLAEDLTSETFLRALRRIGTLRYQGRDLGAWLVTIAKNLVFDHLKSSRHRLEVPTEDPNSRLPAHHLALDPEQQVLARLTLVEVTGHLGTLVADQQECLRLRFLYGLSVAETAHLLGRNEAAVRALQQRAVRRLAGLLRTSLR</sequence>
<dbReference type="InterPro" id="IPR036388">
    <property type="entry name" value="WH-like_DNA-bd_sf"/>
</dbReference>
<dbReference type="InterPro" id="IPR007627">
    <property type="entry name" value="RNA_pol_sigma70_r2"/>
</dbReference>
<name>A0A221VX43_9PSEU</name>
<dbReference type="EMBL" id="CP022521">
    <property type="protein sequence ID" value="ASO18112.1"/>
    <property type="molecule type" value="Genomic_DNA"/>
</dbReference>
<evidence type="ECO:0000256" key="5">
    <source>
        <dbReference type="ARBA" id="ARBA00023163"/>
    </source>
</evidence>
<evidence type="ECO:0000313" key="9">
    <source>
        <dbReference type="Proteomes" id="UP000204221"/>
    </source>
</evidence>
<keyword evidence="2" id="KW-0805">Transcription regulation</keyword>
<reference evidence="8 9" key="1">
    <citation type="submission" date="2017-07" db="EMBL/GenBank/DDBJ databases">
        <title>Complete genome sequence of Actinoalloteichus hoggarensis DSM 45943, type strain of Actinoalloteichus hoggarensis.</title>
        <authorList>
            <person name="Ruckert C."/>
            <person name="Nouioui I."/>
            <person name="Willmese J."/>
            <person name="van Wezel G."/>
            <person name="Klenk H.-P."/>
            <person name="Kalinowski J."/>
            <person name="Zotchev S.B."/>
        </authorList>
    </citation>
    <scope>NUCLEOTIDE SEQUENCE [LARGE SCALE GENOMIC DNA]</scope>
    <source>
        <strain evidence="8 9">DSM 45943</strain>
    </source>
</reference>
<keyword evidence="3" id="KW-0731">Sigma factor</keyword>
<dbReference type="GO" id="GO:0003677">
    <property type="term" value="F:DNA binding"/>
    <property type="evidence" value="ECO:0007669"/>
    <property type="project" value="UniProtKB-KW"/>
</dbReference>
<dbReference type="SUPFAM" id="SSF88946">
    <property type="entry name" value="Sigma2 domain of RNA polymerase sigma factors"/>
    <property type="match status" value="1"/>
</dbReference>
<dbReference type="Pfam" id="PF04542">
    <property type="entry name" value="Sigma70_r2"/>
    <property type="match status" value="1"/>
</dbReference>
<dbReference type="GO" id="GO:0016987">
    <property type="term" value="F:sigma factor activity"/>
    <property type="evidence" value="ECO:0007669"/>
    <property type="project" value="UniProtKB-KW"/>
</dbReference>
<dbReference type="SUPFAM" id="SSF88659">
    <property type="entry name" value="Sigma3 and sigma4 domains of RNA polymerase sigma factors"/>
    <property type="match status" value="1"/>
</dbReference>
<proteinExistence type="inferred from homology"/>
<dbReference type="Gene3D" id="1.10.1740.10">
    <property type="match status" value="1"/>
</dbReference>
<dbReference type="InterPro" id="IPR014284">
    <property type="entry name" value="RNA_pol_sigma-70_dom"/>
</dbReference>
<gene>
    <name evidence="8" type="primary">sigM1</name>
    <name evidence="8" type="ORF">AHOG_02240</name>
</gene>
<protein>
    <submittedName>
        <fullName evidence="8">RNA polymerase sigma factor SigM</fullName>
    </submittedName>
</protein>
<dbReference type="Gene3D" id="1.10.10.10">
    <property type="entry name" value="Winged helix-like DNA-binding domain superfamily/Winged helix DNA-binding domain"/>
    <property type="match status" value="1"/>
</dbReference>
<dbReference type="InterPro" id="IPR013325">
    <property type="entry name" value="RNA_pol_sigma_r2"/>
</dbReference>
<comment type="similarity">
    <text evidence="1">Belongs to the sigma-70 factor family. ECF subfamily.</text>
</comment>
<dbReference type="GO" id="GO:0006352">
    <property type="term" value="P:DNA-templated transcription initiation"/>
    <property type="evidence" value="ECO:0007669"/>
    <property type="project" value="InterPro"/>
</dbReference>
<evidence type="ECO:0000259" key="6">
    <source>
        <dbReference type="Pfam" id="PF04542"/>
    </source>
</evidence>
<feature type="domain" description="RNA polymerase sigma-70 region 2" evidence="6">
    <location>
        <begin position="26"/>
        <end position="93"/>
    </location>
</feature>
<dbReference type="Proteomes" id="UP000204221">
    <property type="component" value="Chromosome"/>
</dbReference>